<evidence type="ECO:0000313" key="1">
    <source>
        <dbReference type="EMBL" id="ASK79000.1"/>
    </source>
</evidence>
<protein>
    <submittedName>
        <fullName evidence="1">Uncharacterized protein</fullName>
    </submittedName>
</protein>
<proteinExistence type="predicted"/>
<dbReference type="AlphaFoldDB" id="A0A220VFF8"/>
<dbReference type="Proteomes" id="UP000242175">
    <property type="component" value="Chromosome small"/>
</dbReference>
<sequence length="66" mass="7612">MAKDKNAPKGQIDMIQEFGWKNGHGGYRKGSGRKKREETVVLRIPKALEEKFKALIVEYKAKKENH</sequence>
<dbReference type="KEGG" id="pmai:CF386_07995"/>
<organism evidence="1 2">
    <name type="scientific">Paraphotobacterium marinum</name>
    <dbReference type="NCBI Taxonomy" id="1755811"/>
    <lineage>
        <taxon>Bacteria</taxon>
        <taxon>Pseudomonadati</taxon>
        <taxon>Pseudomonadota</taxon>
        <taxon>Gammaproteobacteria</taxon>
        <taxon>Vibrionales</taxon>
        <taxon>Vibrionaceae</taxon>
        <taxon>Paraphotobacterium</taxon>
    </lineage>
</organism>
<accession>A0A220VFF8</accession>
<name>A0A220VFF8_9GAMM</name>
<reference evidence="1 2" key="1">
    <citation type="journal article" date="2016" name="Int. J. Syst. Evol. Microbiol.">
        <title>Paraphotobacterium marinum gen. nov., sp. nov., a member of the family Vibrionaceae, isolated from surface seawater.</title>
        <authorList>
            <person name="Huang Z."/>
            <person name="Dong C."/>
            <person name="Shao Z."/>
        </authorList>
    </citation>
    <scope>NUCLEOTIDE SEQUENCE [LARGE SCALE GENOMIC DNA]</scope>
    <source>
        <strain evidence="1 2">NSCS20N07D</strain>
    </source>
</reference>
<keyword evidence="2" id="KW-1185">Reference proteome</keyword>
<gene>
    <name evidence="1" type="ORF">CF386_07995</name>
</gene>
<dbReference type="EMBL" id="CP022356">
    <property type="protein sequence ID" value="ASK79000.1"/>
    <property type="molecule type" value="Genomic_DNA"/>
</dbReference>
<dbReference type="RefSeq" id="WP_089073908.1">
    <property type="nucleotide sequence ID" value="NZ_CBCSAM010000006.1"/>
</dbReference>
<evidence type="ECO:0000313" key="2">
    <source>
        <dbReference type="Proteomes" id="UP000242175"/>
    </source>
</evidence>